<dbReference type="EnsemblMetazoa" id="CLYHEMT024573.1">
    <property type="protein sequence ID" value="CLYHEMP024573.1"/>
    <property type="gene ID" value="CLYHEMG024573"/>
</dbReference>
<feature type="domain" description="CCZ1/INTU/HSP4 first Longin" evidence="2">
    <location>
        <begin position="6"/>
        <end position="112"/>
    </location>
</feature>
<proteinExistence type="predicted"/>
<dbReference type="GO" id="GO:0016192">
    <property type="term" value="P:vesicle-mediated transport"/>
    <property type="evidence" value="ECO:0007669"/>
    <property type="project" value="InterPro"/>
</dbReference>
<evidence type="ECO:0000313" key="4">
    <source>
        <dbReference type="Proteomes" id="UP000594262"/>
    </source>
</evidence>
<name>A0A7M5XK11_9CNID</name>
<accession>A0A7M5XK11</accession>
<dbReference type="GeneID" id="136809851"/>
<dbReference type="PANTHER" id="PTHR14407:SF9">
    <property type="entry name" value="BLOC-3 COMPLEX MEMBER HPS4"/>
    <property type="match status" value="1"/>
</dbReference>
<dbReference type="Pfam" id="PF19031">
    <property type="entry name" value="Intu_longin_1"/>
    <property type="match status" value="1"/>
</dbReference>
<evidence type="ECO:0000259" key="2">
    <source>
        <dbReference type="Pfam" id="PF19031"/>
    </source>
</evidence>
<organism evidence="3 4">
    <name type="scientific">Clytia hemisphaerica</name>
    <dbReference type="NCBI Taxonomy" id="252671"/>
    <lineage>
        <taxon>Eukaryota</taxon>
        <taxon>Metazoa</taxon>
        <taxon>Cnidaria</taxon>
        <taxon>Hydrozoa</taxon>
        <taxon>Hydroidolina</taxon>
        <taxon>Leptothecata</taxon>
        <taxon>Obeliida</taxon>
        <taxon>Clytiidae</taxon>
        <taxon>Clytia</taxon>
    </lineage>
</organism>
<dbReference type="RefSeq" id="XP_066922546.1">
    <property type="nucleotide sequence ID" value="XM_067066445.1"/>
</dbReference>
<evidence type="ECO:0000256" key="1">
    <source>
        <dbReference type="SAM" id="MobiDB-lite"/>
    </source>
</evidence>
<feature type="compositionally biased region" description="Polar residues" evidence="1">
    <location>
        <begin position="308"/>
        <end position="334"/>
    </location>
</feature>
<feature type="region of interest" description="Disordered" evidence="1">
    <location>
        <begin position="306"/>
        <end position="334"/>
    </location>
</feature>
<reference evidence="3" key="1">
    <citation type="submission" date="2021-01" db="UniProtKB">
        <authorList>
            <consortium name="EnsemblMetazoa"/>
        </authorList>
    </citation>
    <scope>IDENTIFICATION</scope>
</reference>
<dbReference type="InterPro" id="IPR026091">
    <property type="entry name" value="HPS4"/>
</dbReference>
<sequence>MITEELFFIYDSEAMQTEYDTIEESLLFHQPKFVAQEEEFVLLVGQLVGIVVFSNDLAGNIPSILRLEKMKFSVKKINSYLIFLGCSRCDMSDHVLKIQLQNFIEIFNFYHRSFDHVKNACGDDSNNFRKELAKICQCYLPHAKNYNSSWNSIFSPIPSVELNKVSYVILMKVNEILESCQRRQNVLCGALFSEERLVSTQISHEILFNLTLIKPGQKNLPAERFNPGFECPYGVNFYKVFVTKKQYESLVHSANTSPYKRNTEEQLQVTSRKRITKLPLAFSNKNTSSESLQSLNSRESLLSEHSFDSNSLNDSMESIQSTHETEEQQTSQNAPTEDIWKDGMREIHIYVQGHSSTLLVLFMEQKKKYSEKKIKSLWGMLLPQLGDLEAQVKSLVSNESEKDGVDLERINYVQYDKLKHTVKSNMGEPVKVRDYNTIDGVRCIHHQFQQSSSLRSITLR</sequence>
<evidence type="ECO:0000313" key="3">
    <source>
        <dbReference type="EnsemblMetazoa" id="CLYHEMP024573.1"/>
    </source>
</evidence>
<dbReference type="InterPro" id="IPR043987">
    <property type="entry name" value="CCZ1/INTU/HSP4_longin_1"/>
</dbReference>
<dbReference type="PANTHER" id="PTHR14407">
    <property type="entry name" value="HERMANSKY-PUDLAK SYNDROME 4 PROTEIN LIGHT-EAR PROTEIN-RELATED"/>
    <property type="match status" value="1"/>
</dbReference>
<dbReference type="Proteomes" id="UP000594262">
    <property type="component" value="Unplaced"/>
</dbReference>
<keyword evidence="4" id="KW-1185">Reference proteome</keyword>
<dbReference type="AlphaFoldDB" id="A0A7M5XK11"/>
<dbReference type="OrthoDB" id="16754at2759"/>
<protein>
    <recommendedName>
        <fullName evidence="2">CCZ1/INTU/HSP4 first Longin domain-containing protein</fullName>
    </recommendedName>
</protein>